<reference evidence="4" key="1">
    <citation type="submission" date="2017-02" db="UniProtKB">
        <authorList>
            <consortium name="WormBaseParasite"/>
        </authorList>
    </citation>
    <scope>IDENTIFICATION</scope>
</reference>
<protein>
    <submittedName>
        <fullName evidence="2 4">Uncharacterized protein</fullName>
    </submittedName>
</protein>
<sequence>MEKRHNGLVEDLLESVYVDGATEIAAVFIVSPAIFQALKVRLLVIDATGCGGSDGDPSTVTNSCNDPKVN</sequence>
<proteinExistence type="predicted"/>
<keyword evidence="3" id="KW-1185">Reference proteome</keyword>
<evidence type="ECO:0000313" key="3">
    <source>
        <dbReference type="Proteomes" id="UP000274429"/>
    </source>
</evidence>
<feature type="region of interest" description="Disordered" evidence="1">
    <location>
        <begin position="50"/>
        <end position="70"/>
    </location>
</feature>
<gene>
    <name evidence="2" type="ORF">TTAC_LOCUS11459</name>
</gene>
<evidence type="ECO:0000313" key="4">
    <source>
        <dbReference type="WBParaSite" id="TTAC_0001147601-mRNA-1"/>
    </source>
</evidence>
<name>A0A0R3XD49_HYDTA</name>
<dbReference type="EMBL" id="UYWX01024281">
    <property type="protein sequence ID" value="VDM36573.1"/>
    <property type="molecule type" value="Genomic_DNA"/>
</dbReference>
<dbReference type="WBParaSite" id="TTAC_0001147601-mRNA-1">
    <property type="protein sequence ID" value="TTAC_0001147601-mRNA-1"/>
    <property type="gene ID" value="TTAC_0001147601"/>
</dbReference>
<evidence type="ECO:0000256" key="1">
    <source>
        <dbReference type="SAM" id="MobiDB-lite"/>
    </source>
</evidence>
<organism evidence="4">
    <name type="scientific">Hydatigena taeniaeformis</name>
    <name type="common">Feline tapeworm</name>
    <name type="synonym">Taenia taeniaeformis</name>
    <dbReference type="NCBI Taxonomy" id="6205"/>
    <lineage>
        <taxon>Eukaryota</taxon>
        <taxon>Metazoa</taxon>
        <taxon>Spiralia</taxon>
        <taxon>Lophotrochozoa</taxon>
        <taxon>Platyhelminthes</taxon>
        <taxon>Cestoda</taxon>
        <taxon>Eucestoda</taxon>
        <taxon>Cyclophyllidea</taxon>
        <taxon>Taeniidae</taxon>
        <taxon>Hydatigera</taxon>
    </lineage>
</organism>
<accession>A0A0R3XD49</accession>
<dbReference type="Proteomes" id="UP000274429">
    <property type="component" value="Unassembled WGS sequence"/>
</dbReference>
<feature type="compositionally biased region" description="Polar residues" evidence="1">
    <location>
        <begin position="56"/>
        <end position="70"/>
    </location>
</feature>
<dbReference type="AlphaFoldDB" id="A0A0R3XD49"/>
<reference evidence="2 3" key="2">
    <citation type="submission" date="2018-11" db="EMBL/GenBank/DDBJ databases">
        <authorList>
            <consortium name="Pathogen Informatics"/>
        </authorList>
    </citation>
    <scope>NUCLEOTIDE SEQUENCE [LARGE SCALE GENOMIC DNA]</scope>
</reference>
<evidence type="ECO:0000313" key="2">
    <source>
        <dbReference type="EMBL" id="VDM36573.1"/>
    </source>
</evidence>